<evidence type="ECO:0000313" key="1">
    <source>
        <dbReference type="EMBL" id="KAH7914012.1"/>
    </source>
</evidence>
<keyword evidence="2" id="KW-1185">Reference proteome</keyword>
<dbReference type="Proteomes" id="UP000790377">
    <property type="component" value="Unassembled WGS sequence"/>
</dbReference>
<organism evidence="1 2">
    <name type="scientific">Hygrophoropsis aurantiaca</name>
    <dbReference type="NCBI Taxonomy" id="72124"/>
    <lineage>
        <taxon>Eukaryota</taxon>
        <taxon>Fungi</taxon>
        <taxon>Dikarya</taxon>
        <taxon>Basidiomycota</taxon>
        <taxon>Agaricomycotina</taxon>
        <taxon>Agaricomycetes</taxon>
        <taxon>Agaricomycetidae</taxon>
        <taxon>Boletales</taxon>
        <taxon>Coniophorineae</taxon>
        <taxon>Hygrophoropsidaceae</taxon>
        <taxon>Hygrophoropsis</taxon>
    </lineage>
</organism>
<evidence type="ECO:0000313" key="2">
    <source>
        <dbReference type="Proteomes" id="UP000790377"/>
    </source>
</evidence>
<dbReference type="EMBL" id="MU267620">
    <property type="protein sequence ID" value="KAH7914012.1"/>
    <property type="molecule type" value="Genomic_DNA"/>
</dbReference>
<accession>A0ACB8AN81</accession>
<name>A0ACB8AN81_9AGAM</name>
<comment type="caution">
    <text evidence="1">The sequence shown here is derived from an EMBL/GenBank/DDBJ whole genome shotgun (WGS) entry which is preliminary data.</text>
</comment>
<gene>
    <name evidence="1" type="ORF">BJ138DRAFT_503586</name>
</gene>
<proteinExistence type="predicted"/>
<reference evidence="1" key="1">
    <citation type="journal article" date="2021" name="New Phytol.">
        <title>Evolutionary innovations through gain and loss of genes in the ectomycorrhizal Boletales.</title>
        <authorList>
            <person name="Wu G."/>
            <person name="Miyauchi S."/>
            <person name="Morin E."/>
            <person name="Kuo A."/>
            <person name="Drula E."/>
            <person name="Varga T."/>
            <person name="Kohler A."/>
            <person name="Feng B."/>
            <person name="Cao Y."/>
            <person name="Lipzen A."/>
            <person name="Daum C."/>
            <person name="Hundley H."/>
            <person name="Pangilinan J."/>
            <person name="Johnson J."/>
            <person name="Barry K."/>
            <person name="LaButti K."/>
            <person name="Ng V."/>
            <person name="Ahrendt S."/>
            <person name="Min B."/>
            <person name="Choi I.G."/>
            <person name="Park H."/>
            <person name="Plett J.M."/>
            <person name="Magnuson J."/>
            <person name="Spatafora J.W."/>
            <person name="Nagy L.G."/>
            <person name="Henrissat B."/>
            <person name="Grigoriev I.V."/>
            <person name="Yang Z.L."/>
            <person name="Xu J."/>
            <person name="Martin F.M."/>
        </authorList>
    </citation>
    <scope>NUCLEOTIDE SEQUENCE</scope>
    <source>
        <strain evidence="1">ATCC 28755</strain>
    </source>
</reference>
<sequence length="479" mass="53936">MRSWLRISFNNGRNREHPIFPWVSQIVRAVYEHRNTIAGVTIEPLVPMEDDLNYKPYVAYQLPPGSSEITRASLYVRAEPSIPASLQIHYSINLLTSEVHDQYFDIHTVVSEEAGSAVSKIRDWLKEEAIRINVSREERIQAEALEKQKMQERRKQKIRAFLSRLSGNKSGDISTFDEDGEDDTTCPLCGEKLVQCKDCEAVSCENMKCDGSKDLSIVGCLTHSEEHYCLSCLSKYSYWSPLGQCPNCNVWSCSPDLNWCPGRPDIIIPNNEGSLLIPTSHKPKPGPCSDCENDGVPSWRSCDNDHCWSRAQYGHLAEMAICFECSPNDGTTCICGQKWNCEDCSSTSSNNSVDRCPGCHAVYCGRCNYIDCCVICSKARLCNDCLEDAGHEDEDGNPTSEVVNLLKICQTCRGKICESCSKLENKSIFQCPWCCSTICKMCAELRACADCKAPLCRRTYCNYRRYHPCIEAEKPMIVD</sequence>
<protein>
    <submittedName>
        <fullName evidence="1">Uncharacterized protein</fullName>
    </submittedName>
</protein>